<sequence>MKVIMNLFSRKSKEESAPGWKLFGRIPPKDSGPRDSVQITTDYYAKQRANQIAAAQAKSPGSEVMSTTALILENRPQGLPSKSPEEAEKHKQEYEAMVEAARKKEQRDMKMKKRKLQQQRRQEDRMVAAANTWNKEILPNWETMRHTKKVRDLWWMGLPPNVRGKVWQMAIGNELNITHDLYEICHSRALDRIRLIQETKDAPGSPESLALSEPPSNKEASLKVIKLDISRTFPQLCIFQKGGPYHDLMHSLLGAYACYRPDVGYVQGMSFIAAILLLNMDMADAFVCFANLLNRPCQVTFFRMDEEMMTAYYKTFEDFFLENMPQLYAHFVSLHITPNLYLMEWIFLLYSKSLPLDVACRVWDVYCRDGEELLFRTGLGILKFYESILIKMDFIHAAQFLTKLPEDICADQLFKHIDTIHMTIDKRKFPAVLAYYKDTRGESNS</sequence>
<evidence type="ECO:0000313" key="3">
    <source>
        <dbReference type="EMBL" id="KAK7488329.1"/>
    </source>
</evidence>
<dbReference type="InterPro" id="IPR050302">
    <property type="entry name" value="Rab_GAP_TBC_domain"/>
</dbReference>
<evidence type="ECO:0000313" key="4">
    <source>
        <dbReference type="Proteomes" id="UP001519460"/>
    </source>
</evidence>
<dbReference type="Proteomes" id="UP001519460">
    <property type="component" value="Unassembled WGS sequence"/>
</dbReference>
<dbReference type="PANTHER" id="PTHR47219">
    <property type="entry name" value="RAB GTPASE-ACTIVATING PROTEIN 1-LIKE"/>
    <property type="match status" value="1"/>
</dbReference>
<name>A0ABD0KMH9_9CAEN</name>
<feature type="region of interest" description="Disordered" evidence="1">
    <location>
        <begin position="104"/>
        <end position="124"/>
    </location>
</feature>
<organism evidence="3 4">
    <name type="scientific">Batillaria attramentaria</name>
    <dbReference type="NCBI Taxonomy" id="370345"/>
    <lineage>
        <taxon>Eukaryota</taxon>
        <taxon>Metazoa</taxon>
        <taxon>Spiralia</taxon>
        <taxon>Lophotrochozoa</taxon>
        <taxon>Mollusca</taxon>
        <taxon>Gastropoda</taxon>
        <taxon>Caenogastropoda</taxon>
        <taxon>Sorbeoconcha</taxon>
        <taxon>Cerithioidea</taxon>
        <taxon>Batillariidae</taxon>
        <taxon>Batillaria</taxon>
    </lineage>
</organism>
<dbReference type="PROSITE" id="PS50086">
    <property type="entry name" value="TBC_RABGAP"/>
    <property type="match status" value="1"/>
</dbReference>
<reference evidence="3 4" key="1">
    <citation type="journal article" date="2023" name="Sci. Data">
        <title>Genome assembly of the Korean intertidal mud-creeper Batillaria attramentaria.</title>
        <authorList>
            <person name="Patra A.K."/>
            <person name="Ho P.T."/>
            <person name="Jun S."/>
            <person name="Lee S.J."/>
            <person name="Kim Y."/>
            <person name="Won Y.J."/>
        </authorList>
    </citation>
    <scope>NUCLEOTIDE SEQUENCE [LARGE SCALE GENOMIC DNA]</scope>
    <source>
        <strain evidence="3">Wonlab-2016</strain>
    </source>
</reference>
<feature type="domain" description="Rab-GAP TBC" evidence="2">
    <location>
        <begin position="157"/>
        <end position="370"/>
    </location>
</feature>
<dbReference type="GO" id="GO:0019899">
    <property type="term" value="F:enzyme binding"/>
    <property type="evidence" value="ECO:0007669"/>
    <property type="project" value="UniProtKB-ARBA"/>
</dbReference>
<protein>
    <recommendedName>
        <fullName evidence="2">Rab-GAP TBC domain-containing protein</fullName>
    </recommendedName>
</protein>
<evidence type="ECO:0000259" key="2">
    <source>
        <dbReference type="PROSITE" id="PS50086"/>
    </source>
</evidence>
<dbReference type="AlphaFoldDB" id="A0ABD0KMH9"/>
<dbReference type="FunFam" id="1.10.8.270:FF:000008">
    <property type="entry name" value="Putative TBC1 domain family member 14"/>
    <property type="match status" value="1"/>
</dbReference>
<dbReference type="EMBL" id="JACVVK020000152">
    <property type="protein sequence ID" value="KAK7488329.1"/>
    <property type="molecule type" value="Genomic_DNA"/>
</dbReference>
<gene>
    <name evidence="3" type="ORF">BaRGS_00020488</name>
</gene>
<keyword evidence="4" id="KW-1185">Reference proteome</keyword>
<dbReference type="InterPro" id="IPR000195">
    <property type="entry name" value="Rab-GAP-TBC_dom"/>
</dbReference>
<dbReference type="Gene3D" id="1.10.8.270">
    <property type="entry name" value="putative rabgap domain of human tbc1 domain family member 14 like domains"/>
    <property type="match status" value="1"/>
</dbReference>
<dbReference type="GO" id="GO:0016192">
    <property type="term" value="P:vesicle-mediated transport"/>
    <property type="evidence" value="ECO:0007669"/>
    <property type="project" value="UniProtKB-ARBA"/>
</dbReference>
<dbReference type="SUPFAM" id="SSF47923">
    <property type="entry name" value="Ypt/Rab-GAP domain of gyp1p"/>
    <property type="match status" value="2"/>
</dbReference>
<dbReference type="Pfam" id="PF00566">
    <property type="entry name" value="RabGAP-TBC"/>
    <property type="match status" value="1"/>
</dbReference>
<comment type="caution">
    <text evidence="3">The sequence shown here is derived from an EMBL/GenBank/DDBJ whole genome shotgun (WGS) entry which is preliminary data.</text>
</comment>
<dbReference type="InterPro" id="IPR035969">
    <property type="entry name" value="Rab-GAP_TBC_sf"/>
</dbReference>
<dbReference type="PANTHER" id="PTHR47219:SF15">
    <property type="entry name" value="TBC1 DOMAIN FAMILY MEMBER 12 ISOFORM X1"/>
    <property type="match status" value="1"/>
</dbReference>
<evidence type="ECO:0000256" key="1">
    <source>
        <dbReference type="SAM" id="MobiDB-lite"/>
    </source>
</evidence>
<dbReference type="FunFam" id="1.10.472.80:FF:000006">
    <property type="entry name" value="TBC1 domain family member 14"/>
    <property type="match status" value="1"/>
</dbReference>
<dbReference type="SMART" id="SM00164">
    <property type="entry name" value="TBC"/>
    <property type="match status" value="1"/>
</dbReference>
<dbReference type="GO" id="GO:0005773">
    <property type="term" value="C:vacuole"/>
    <property type="evidence" value="ECO:0007669"/>
    <property type="project" value="UniProtKB-ARBA"/>
</dbReference>
<dbReference type="GO" id="GO:0031410">
    <property type="term" value="C:cytoplasmic vesicle"/>
    <property type="evidence" value="ECO:0007669"/>
    <property type="project" value="UniProtKB-ARBA"/>
</dbReference>
<dbReference type="Gene3D" id="1.10.10.750">
    <property type="entry name" value="Ypt/Rab-GAP domain of gyp1p, domain 1"/>
    <property type="match status" value="1"/>
</dbReference>
<dbReference type="FunFam" id="1.10.10.750:FF:000005">
    <property type="entry name" value="TBC1 domain family member 14"/>
    <property type="match status" value="1"/>
</dbReference>
<dbReference type="Gene3D" id="1.10.472.80">
    <property type="entry name" value="Ypt/Rab-GAP domain of gyp1p, domain 3"/>
    <property type="match status" value="1"/>
</dbReference>
<accession>A0ABD0KMH9</accession>
<proteinExistence type="predicted"/>
<feature type="region of interest" description="Disordered" evidence="1">
    <location>
        <begin position="13"/>
        <end position="36"/>
    </location>
</feature>